<name>A0AAD9LN98_9STRA</name>
<reference evidence="1" key="1">
    <citation type="submission" date="2023-08" db="EMBL/GenBank/DDBJ databases">
        <title>Reference Genome Resource for the Citrus Pathogen Phytophthora citrophthora.</title>
        <authorList>
            <person name="Moller H."/>
            <person name="Coetzee B."/>
            <person name="Rose L.J."/>
            <person name="Van Niekerk J.M."/>
        </authorList>
    </citation>
    <scope>NUCLEOTIDE SEQUENCE</scope>
    <source>
        <strain evidence="1">STE-U-9442</strain>
    </source>
</reference>
<gene>
    <name evidence="1" type="ORF">P3T76_007453</name>
</gene>
<evidence type="ECO:0000313" key="1">
    <source>
        <dbReference type="EMBL" id="KAK1941587.1"/>
    </source>
</evidence>
<protein>
    <submittedName>
        <fullName evidence="1">Uncharacterized protein</fullName>
    </submittedName>
</protein>
<proteinExistence type="predicted"/>
<dbReference type="EMBL" id="JASMQC010000012">
    <property type="protein sequence ID" value="KAK1941587.1"/>
    <property type="molecule type" value="Genomic_DNA"/>
</dbReference>
<dbReference type="AlphaFoldDB" id="A0AAD9LN98"/>
<keyword evidence="2" id="KW-1185">Reference proteome</keyword>
<comment type="caution">
    <text evidence="1">The sequence shown here is derived from an EMBL/GenBank/DDBJ whole genome shotgun (WGS) entry which is preliminary data.</text>
</comment>
<organism evidence="1 2">
    <name type="scientific">Phytophthora citrophthora</name>
    <dbReference type="NCBI Taxonomy" id="4793"/>
    <lineage>
        <taxon>Eukaryota</taxon>
        <taxon>Sar</taxon>
        <taxon>Stramenopiles</taxon>
        <taxon>Oomycota</taxon>
        <taxon>Peronosporomycetes</taxon>
        <taxon>Peronosporales</taxon>
        <taxon>Peronosporaceae</taxon>
        <taxon>Phytophthora</taxon>
    </lineage>
</organism>
<evidence type="ECO:0000313" key="2">
    <source>
        <dbReference type="Proteomes" id="UP001259832"/>
    </source>
</evidence>
<sequence length="96" mass="10841">MPRTNVVAPAWSPATEATKLLNPEVDLKKELKQSRPAKYASFIALCGTWEHLLEIAVATIHHAVFLVSRTALVWSWVLQAEASQSLQVKIEFRSKW</sequence>
<accession>A0AAD9LN98</accession>
<dbReference type="Proteomes" id="UP001259832">
    <property type="component" value="Unassembled WGS sequence"/>
</dbReference>